<evidence type="ECO:0000256" key="1">
    <source>
        <dbReference type="ARBA" id="ARBA00001971"/>
    </source>
</evidence>
<dbReference type="InterPro" id="IPR001128">
    <property type="entry name" value="Cyt_P450"/>
</dbReference>
<evidence type="ECO:0000256" key="2">
    <source>
        <dbReference type="ARBA" id="ARBA00010617"/>
    </source>
</evidence>
<keyword evidence="6 8" id="KW-0408">Iron</keyword>
<comment type="cofactor">
    <cofactor evidence="1 8">
        <name>heme</name>
        <dbReference type="ChEBI" id="CHEBI:30413"/>
    </cofactor>
</comment>
<dbReference type="CDD" id="cd11058">
    <property type="entry name" value="CYP60B-like"/>
    <property type="match status" value="1"/>
</dbReference>
<dbReference type="Pfam" id="PF00067">
    <property type="entry name" value="p450"/>
    <property type="match status" value="1"/>
</dbReference>
<protein>
    <submittedName>
        <fullName evidence="11">Cytochrome P450 CYP11/CYP12/CYP24/CYP27 subfamily protein</fullName>
    </submittedName>
</protein>
<feature type="binding site" description="axial binding residue" evidence="8">
    <location>
        <position position="453"/>
    </location>
    <ligand>
        <name>heme</name>
        <dbReference type="ChEBI" id="CHEBI:30413"/>
    </ligand>
    <ligandPart>
        <name>Fe</name>
        <dbReference type="ChEBI" id="CHEBI:18248"/>
    </ligandPart>
</feature>
<dbReference type="Proteomes" id="UP001327957">
    <property type="component" value="Unassembled WGS sequence"/>
</dbReference>
<dbReference type="InterPro" id="IPR050121">
    <property type="entry name" value="Cytochrome_P450_monoxygenase"/>
</dbReference>
<evidence type="ECO:0000256" key="9">
    <source>
        <dbReference type="RuleBase" id="RU000461"/>
    </source>
</evidence>
<accession>A0AAV9TKF9</accession>
<feature type="transmembrane region" description="Helical" evidence="10">
    <location>
        <begin position="20"/>
        <end position="39"/>
    </location>
</feature>
<evidence type="ECO:0000256" key="5">
    <source>
        <dbReference type="ARBA" id="ARBA00023002"/>
    </source>
</evidence>
<dbReference type="Gene3D" id="1.10.630.10">
    <property type="entry name" value="Cytochrome P450"/>
    <property type="match status" value="1"/>
</dbReference>
<name>A0AAV9TKF9_9PEZI</name>
<dbReference type="InterPro" id="IPR002401">
    <property type="entry name" value="Cyt_P450_E_grp-I"/>
</dbReference>
<dbReference type="InterPro" id="IPR017972">
    <property type="entry name" value="Cyt_P450_CS"/>
</dbReference>
<proteinExistence type="inferred from homology"/>
<evidence type="ECO:0000256" key="6">
    <source>
        <dbReference type="ARBA" id="ARBA00023004"/>
    </source>
</evidence>
<keyword evidence="5 9" id="KW-0560">Oxidoreductase</keyword>
<keyword evidence="10" id="KW-0472">Membrane</keyword>
<gene>
    <name evidence="11" type="ORF">QIS74_04397</name>
</gene>
<dbReference type="PRINTS" id="PR00463">
    <property type="entry name" value="EP450I"/>
</dbReference>
<evidence type="ECO:0000256" key="8">
    <source>
        <dbReference type="PIRSR" id="PIRSR602401-1"/>
    </source>
</evidence>
<evidence type="ECO:0000313" key="11">
    <source>
        <dbReference type="EMBL" id="KAK6222142.1"/>
    </source>
</evidence>
<dbReference type="PROSITE" id="PS00086">
    <property type="entry name" value="CYTOCHROME_P450"/>
    <property type="match status" value="1"/>
</dbReference>
<keyword evidence="12" id="KW-1185">Reference proteome</keyword>
<evidence type="ECO:0000313" key="12">
    <source>
        <dbReference type="Proteomes" id="UP001327957"/>
    </source>
</evidence>
<keyword evidence="4 8" id="KW-0479">Metal-binding</keyword>
<dbReference type="AlphaFoldDB" id="A0AAV9TKF9"/>
<dbReference type="SUPFAM" id="SSF48264">
    <property type="entry name" value="Cytochrome P450"/>
    <property type="match status" value="1"/>
</dbReference>
<dbReference type="PANTHER" id="PTHR24305">
    <property type="entry name" value="CYTOCHROME P450"/>
    <property type="match status" value="1"/>
</dbReference>
<evidence type="ECO:0000256" key="3">
    <source>
        <dbReference type="ARBA" id="ARBA00022617"/>
    </source>
</evidence>
<comment type="caution">
    <text evidence="11">The sequence shown here is derived from an EMBL/GenBank/DDBJ whole genome shotgun (WGS) entry which is preliminary data.</text>
</comment>
<organism evidence="11 12">
    <name type="scientific">Colletotrichum tabaci</name>
    <dbReference type="NCBI Taxonomy" id="1209068"/>
    <lineage>
        <taxon>Eukaryota</taxon>
        <taxon>Fungi</taxon>
        <taxon>Dikarya</taxon>
        <taxon>Ascomycota</taxon>
        <taxon>Pezizomycotina</taxon>
        <taxon>Sordariomycetes</taxon>
        <taxon>Hypocreomycetidae</taxon>
        <taxon>Glomerellales</taxon>
        <taxon>Glomerellaceae</taxon>
        <taxon>Colletotrichum</taxon>
        <taxon>Colletotrichum destructivum species complex</taxon>
    </lineage>
</organism>
<dbReference type="InterPro" id="IPR036396">
    <property type="entry name" value="Cyt_P450_sf"/>
</dbReference>
<evidence type="ECO:0000256" key="7">
    <source>
        <dbReference type="ARBA" id="ARBA00023033"/>
    </source>
</evidence>
<dbReference type="PANTHER" id="PTHR24305:SF230">
    <property type="entry name" value="P450, PUTATIVE (EUROFUNG)-RELATED"/>
    <property type="match status" value="1"/>
</dbReference>
<dbReference type="GO" id="GO:0016705">
    <property type="term" value="F:oxidoreductase activity, acting on paired donors, with incorporation or reduction of molecular oxygen"/>
    <property type="evidence" value="ECO:0007669"/>
    <property type="project" value="InterPro"/>
</dbReference>
<evidence type="ECO:0000256" key="10">
    <source>
        <dbReference type="SAM" id="Phobius"/>
    </source>
</evidence>
<keyword evidence="10" id="KW-0812">Transmembrane</keyword>
<dbReference type="PRINTS" id="PR00385">
    <property type="entry name" value="P450"/>
</dbReference>
<reference evidence="11 12" key="1">
    <citation type="submission" date="2023-04" db="EMBL/GenBank/DDBJ databases">
        <title>Colletotrichum tabacum stain YC1 causing leaf anthracnose on Nicotiana tabacum(L.) cv.</title>
        <authorList>
            <person name="Ji Z."/>
            <person name="Wang M."/>
            <person name="Zhang J."/>
            <person name="Wang N."/>
            <person name="Zhou Z."/>
        </authorList>
    </citation>
    <scope>NUCLEOTIDE SEQUENCE [LARGE SCALE GENOMIC DNA]</scope>
    <source>
        <strain evidence="11 12">YC1</strain>
    </source>
</reference>
<evidence type="ECO:0000256" key="4">
    <source>
        <dbReference type="ARBA" id="ARBA00022723"/>
    </source>
</evidence>
<sequence length="514" mass="58067">MGVSLCGYSSWVFDGLSKGNIATTILFVLGAYVIWKLSYNVLFHPLRKYPGPTFWAASRIPYALACATGQAHRKVLRLHERYGDIVRVAPDELSICSPEAWKEVFGRRKTAVGEIAKDDVHYAEAKDSILGAPKDKHAQLRRILARGFSHRAILDQERLIKSHVDQLFIILNEHEATKGWGNPIDINKLFDFVALDIITDLGLGASFHCLQTGQYHPWAQFFLDALPGIAFATAMKHFKIVFRALMALAPKSLVRKHEDMVMLTNSMVEKRLSEADRPDLIQAMCQPVSGNEIPLSVHEIKANSQILTMAGYDTTATALAGTTYLIATHDSVQAKLCQELRSTFCEEHEINISTTKNLPFLTAVIDEALRMYPPGASGMPRKVGERGDIVLNQYIPANTIISLWQYAMYHNPRNFFQPDSFIPERWLDMKGPTGFSHDCKEAFQPFSFGPRDCIGRNLANAELRVILAKLVWNFDFQLARKADEKNWLGQQKNYLLWERGPLHIRLKRRAGNTL</sequence>
<keyword evidence="10" id="KW-1133">Transmembrane helix</keyword>
<keyword evidence="7 9" id="KW-0503">Monooxygenase</keyword>
<dbReference type="GO" id="GO:0005506">
    <property type="term" value="F:iron ion binding"/>
    <property type="evidence" value="ECO:0007669"/>
    <property type="project" value="InterPro"/>
</dbReference>
<dbReference type="GO" id="GO:0004497">
    <property type="term" value="F:monooxygenase activity"/>
    <property type="evidence" value="ECO:0007669"/>
    <property type="project" value="UniProtKB-KW"/>
</dbReference>
<dbReference type="EMBL" id="JASAOK010000019">
    <property type="protein sequence ID" value="KAK6222142.1"/>
    <property type="molecule type" value="Genomic_DNA"/>
</dbReference>
<keyword evidence="3 8" id="KW-0349">Heme</keyword>
<comment type="similarity">
    <text evidence="2 9">Belongs to the cytochrome P450 family.</text>
</comment>
<dbReference type="GO" id="GO:0020037">
    <property type="term" value="F:heme binding"/>
    <property type="evidence" value="ECO:0007669"/>
    <property type="project" value="InterPro"/>
</dbReference>